<dbReference type="PANTHER" id="PTHR46532">
    <property type="entry name" value="MALE FERTILITY FACTOR KL5"/>
    <property type="match status" value="1"/>
</dbReference>
<keyword evidence="4" id="KW-1185">Reference proteome</keyword>
<dbReference type="InterPro" id="IPR026983">
    <property type="entry name" value="DHC"/>
</dbReference>
<dbReference type="OrthoDB" id="6274387at2759"/>
<dbReference type="EMBL" id="UYRU01043817">
    <property type="protein sequence ID" value="VDK83968.1"/>
    <property type="molecule type" value="Genomic_DNA"/>
</dbReference>
<feature type="region of interest" description="Disordered" evidence="2">
    <location>
        <begin position="72"/>
        <end position="94"/>
    </location>
</feature>
<accession>A0A3P6UWM2</accession>
<dbReference type="GO" id="GO:0051959">
    <property type="term" value="F:dynein light intermediate chain binding"/>
    <property type="evidence" value="ECO:0007669"/>
    <property type="project" value="InterPro"/>
</dbReference>
<protein>
    <recommendedName>
        <fullName evidence="5">Dynein heavy chain tail domain-containing protein</fullName>
    </recommendedName>
</protein>
<comment type="similarity">
    <text evidence="1">Belongs to the dynein heavy chain family.</text>
</comment>
<evidence type="ECO:0008006" key="5">
    <source>
        <dbReference type="Google" id="ProtNLM"/>
    </source>
</evidence>
<evidence type="ECO:0000313" key="4">
    <source>
        <dbReference type="Proteomes" id="UP000281553"/>
    </source>
</evidence>
<dbReference type="AlphaFoldDB" id="A0A3P6UWM2"/>
<dbReference type="Proteomes" id="UP000281553">
    <property type="component" value="Unassembled WGS sequence"/>
</dbReference>
<reference evidence="3 4" key="1">
    <citation type="submission" date="2018-11" db="EMBL/GenBank/DDBJ databases">
        <authorList>
            <consortium name="Pathogen Informatics"/>
        </authorList>
    </citation>
    <scope>NUCLEOTIDE SEQUENCE [LARGE SCALE GENOMIC DNA]</scope>
</reference>
<organism evidence="3 4">
    <name type="scientific">Dibothriocephalus latus</name>
    <name type="common">Fish tapeworm</name>
    <name type="synonym">Diphyllobothrium latum</name>
    <dbReference type="NCBI Taxonomy" id="60516"/>
    <lineage>
        <taxon>Eukaryota</taxon>
        <taxon>Metazoa</taxon>
        <taxon>Spiralia</taxon>
        <taxon>Lophotrochozoa</taxon>
        <taxon>Platyhelminthes</taxon>
        <taxon>Cestoda</taxon>
        <taxon>Eucestoda</taxon>
        <taxon>Diphyllobothriidea</taxon>
        <taxon>Diphyllobothriidae</taxon>
        <taxon>Dibothriocephalus</taxon>
    </lineage>
</organism>
<evidence type="ECO:0000313" key="3">
    <source>
        <dbReference type="EMBL" id="VDK83968.1"/>
    </source>
</evidence>
<evidence type="ECO:0000256" key="2">
    <source>
        <dbReference type="SAM" id="MobiDB-lite"/>
    </source>
</evidence>
<proteinExistence type="inferred from homology"/>
<dbReference type="GO" id="GO:0007018">
    <property type="term" value="P:microtubule-based movement"/>
    <property type="evidence" value="ECO:0007669"/>
    <property type="project" value="InterPro"/>
</dbReference>
<sequence length="346" mass="38662">MPVFASGKETGNMAAFFSLDLVLELPNVIVRPSLEDIQSAVSKATQVILMMGDGIQTWRYVRQQQLKVHMQEQASPALPARGQERIPSASHVPSSQVKSLQKVIMEHKAVLKQVVSLNSAISAFQTDVKALKNSFSQFSELWTSEPAKAAEEFMAGNPTVSDISDKIKHFSDLETAVSSLPSHYQVGPLLLKSQELRGGLTAECQNWRQAIGRAVNKKCAIEMQELGTRMDGLMKRLLRPVKDLDDVRSQMATLAELRENELNIERSIQPIEEAYALLNRHEIYFNDGNAERVDALAYSLSKLRAQASVTNDELLRVQPEFRNALVAGVEEFDVLNASFVDDYMKW</sequence>
<name>A0A3P6UWM2_DIBLA</name>
<dbReference type="GO" id="GO:0045505">
    <property type="term" value="F:dynein intermediate chain binding"/>
    <property type="evidence" value="ECO:0007669"/>
    <property type="project" value="InterPro"/>
</dbReference>
<evidence type="ECO:0000256" key="1">
    <source>
        <dbReference type="ARBA" id="ARBA00008887"/>
    </source>
</evidence>
<gene>
    <name evidence="3" type="ORF">DILT_LOCUS3535</name>
</gene>
<dbReference type="GO" id="GO:0005858">
    <property type="term" value="C:axonemal dynein complex"/>
    <property type="evidence" value="ECO:0007669"/>
    <property type="project" value="TreeGrafter"/>
</dbReference>
<dbReference type="PANTHER" id="PTHR46532:SF4">
    <property type="entry name" value="AAA+ ATPASE DOMAIN-CONTAINING PROTEIN"/>
    <property type="match status" value="1"/>
</dbReference>